<name>A0ABD6FGY9_9PSEU</name>
<dbReference type="Proteomes" id="UP000249324">
    <property type="component" value="Unassembled WGS sequence"/>
</dbReference>
<protein>
    <submittedName>
        <fullName evidence="3">Uncharacterized protein</fullName>
    </submittedName>
</protein>
<accession>A0ABD6FGY9</accession>
<keyword evidence="2" id="KW-1133">Transmembrane helix</keyword>
<evidence type="ECO:0000313" key="4">
    <source>
        <dbReference type="Proteomes" id="UP000249324"/>
    </source>
</evidence>
<evidence type="ECO:0000256" key="2">
    <source>
        <dbReference type="SAM" id="Phobius"/>
    </source>
</evidence>
<reference evidence="3 4" key="1">
    <citation type="journal article" date="2021" name="BMC Genomics">
        <title>Genome-resolved metagenome and metatranscriptome analyses of thermophilic composting reveal key bacterial players and their metabolic interactions.</title>
        <authorList>
            <person name="Braga L.P.P."/>
            <person name="Pereira R.V."/>
            <person name="Martins L.F."/>
            <person name="Moura L.M.S."/>
            <person name="Sanchez F.B."/>
            <person name="Patane J.S.L."/>
            <person name="da Silva A.M."/>
            <person name="Setubal J.C."/>
        </authorList>
    </citation>
    <scope>NUCLEOTIDE SEQUENCE [LARGE SCALE GENOMIC DNA]</scope>
    <source>
        <strain evidence="3">ZC4RG45</strain>
    </source>
</reference>
<gene>
    <name evidence="3" type="ORF">DIU77_010030</name>
</gene>
<comment type="caution">
    <text evidence="3">The sequence shown here is derived from an EMBL/GenBank/DDBJ whole genome shotgun (WGS) entry which is preliminary data.</text>
</comment>
<feature type="region of interest" description="Disordered" evidence="1">
    <location>
        <begin position="58"/>
        <end position="167"/>
    </location>
</feature>
<keyword evidence="2" id="KW-0812">Transmembrane</keyword>
<dbReference type="AlphaFoldDB" id="A0ABD6FGY9"/>
<proteinExistence type="predicted"/>
<dbReference type="EMBL" id="QGUI02000109">
    <property type="protein sequence ID" value="MFO7192566.1"/>
    <property type="molecule type" value="Genomic_DNA"/>
</dbReference>
<feature type="compositionally biased region" description="Basic and acidic residues" evidence="1">
    <location>
        <begin position="137"/>
        <end position="167"/>
    </location>
</feature>
<keyword evidence="2" id="KW-0472">Membrane</keyword>
<evidence type="ECO:0000313" key="3">
    <source>
        <dbReference type="EMBL" id="MFO7192566.1"/>
    </source>
</evidence>
<feature type="transmembrane region" description="Helical" evidence="2">
    <location>
        <begin position="6"/>
        <end position="23"/>
    </location>
</feature>
<evidence type="ECO:0000256" key="1">
    <source>
        <dbReference type="SAM" id="MobiDB-lite"/>
    </source>
</evidence>
<organism evidence="3 4">
    <name type="scientific">Thermocrispum agreste</name>
    <dbReference type="NCBI Taxonomy" id="37925"/>
    <lineage>
        <taxon>Bacteria</taxon>
        <taxon>Bacillati</taxon>
        <taxon>Actinomycetota</taxon>
        <taxon>Actinomycetes</taxon>
        <taxon>Pseudonocardiales</taxon>
        <taxon>Pseudonocardiaceae</taxon>
        <taxon>Thermocrispum</taxon>
    </lineage>
</organism>
<sequence length="240" mass="26645">MNWLVPLVMVMALAPIAACVWWWQRSRQEERRKAAARAKMTSYLQACEASRADLRPVEAGKAGRKTVKVGKADRKVAEAGKPGRKQVAARKPATSGATRKPAMSGKVSAPAAVGTGERASGPSRRREPSPAARRPQRRELPARPVREPARHEFPARHDRPPVREPVRPARQMAARSLRLVGSELATVELPREQLDEAITRRVDDVTRRIKPRRDEDPSLTMITHGAQARFRAVSSMTGLR</sequence>